<dbReference type="InterPro" id="IPR029479">
    <property type="entry name" value="Nitroreductase"/>
</dbReference>
<protein>
    <recommendedName>
        <fullName evidence="4">Nitroreductase domain-containing protein</fullName>
    </recommendedName>
</protein>
<accession>A0A414EMJ4</accession>
<keyword evidence="2" id="KW-0288">FMN</keyword>
<evidence type="ECO:0000259" key="4">
    <source>
        <dbReference type="Pfam" id="PF00881"/>
    </source>
</evidence>
<dbReference type="PANTHER" id="PTHR23026:SF90">
    <property type="entry name" value="IODOTYROSINE DEIODINASE 1"/>
    <property type="match status" value="1"/>
</dbReference>
<gene>
    <name evidence="5" type="ORF">DW740_01230</name>
</gene>
<dbReference type="Gene3D" id="3.40.109.10">
    <property type="entry name" value="NADH Oxidase"/>
    <property type="match status" value="1"/>
</dbReference>
<dbReference type="Proteomes" id="UP000283745">
    <property type="component" value="Unassembled WGS sequence"/>
</dbReference>
<comment type="caution">
    <text evidence="5">The sequence shown here is derived from an EMBL/GenBank/DDBJ whole genome shotgun (WGS) entry which is preliminary data.</text>
</comment>
<organism evidence="5 6">
    <name type="scientific">Blautia obeum</name>
    <dbReference type="NCBI Taxonomy" id="40520"/>
    <lineage>
        <taxon>Bacteria</taxon>
        <taxon>Bacillati</taxon>
        <taxon>Bacillota</taxon>
        <taxon>Clostridia</taxon>
        <taxon>Lachnospirales</taxon>
        <taxon>Lachnospiraceae</taxon>
        <taxon>Blautia</taxon>
    </lineage>
</organism>
<dbReference type="InterPro" id="IPR000415">
    <property type="entry name" value="Nitroreductase-like"/>
</dbReference>
<keyword evidence="1" id="KW-0285">Flavoprotein</keyword>
<evidence type="ECO:0000313" key="6">
    <source>
        <dbReference type="Proteomes" id="UP000283745"/>
    </source>
</evidence>
<evidence type="ECO:0000313" key="5">
    <source>
        <dbReference type="EMBL" id="RHE41956.1"/>
    </source>
</evidence>
<proteinExistence type="predicted"/>
<name>A0A414EMJ4_9FIRM</name>
<dbReference type="SUPFAM" id="SSF55469">
    <property type="entry name" value="FMN-dependent nitroreductase-like"/>
    <property type="match status" value="1"/>
</dbReference>
<dbReference type="PANTHER" id="PTHR23026">
    <property type="entry name" value="NADPH NITROREDUCTASE"/>
    <property type="match status" value="1"/>
</dbReference>
<dbReference type="RefSeq" id="WP_118039481.1">
    <property type="nucleotide sequence ID" value="NZ_CABJFK010000001.1"/>
</dbReference>
<dbReference type="AlphaFoldDB" id="A0A414EMJ4"/>
<dbReference type="Pfam" id="PF00881">
    <property type="entry name" value="Nitroreductase"/>
    <property type="match status" value="1"/>
</dbReference>
<sequence length="321" mass="37130">MKILGKIKRKLDVKKQLNNKSKEYENRFDECAFKGNKCSNFEQYEAVITRWYHTIEKGLAYVNFRAGFGKNNMDSLLETMDNYIKDGYDENAFFFQTSLSVIQKYIRKNAEFGVKVPTIEDRIKRLPGVANNYGGIIKFEPLDEKELQSLNYKDFICNRHSMRHFSSEPVDMEKLKAALKLAQYTPSACNRQGWSAVVVNDKKILAEVLKNQNGNEGFGQEFDKLLLLVADLSFFNHDRELFQPYIDGGMYAQSVLNALHFYHIAAVPLSASLTEQQEKHVRRLLSLNEAEVLIMFIGIGNYPDICQTTRSERRTPKYRIV</sequence>
<dbReference type="InterPro" id="IPR050627">
    <property type="entry name" value="Nitroreductase/BluB"/>
</dbReference>
<feature type="domain" description="Nitroreductase" evidence="4">
    <location>
        <begin position="158"/>
        <end position="300"/>
    </location>
</feature>
<dbReference type="GO" id="GO:0016491">
    <property type="term" value="F:oxidoreductase activity"/>
    <property type="evidence" value="ECO:0007669"/>
    <property type="project" value="UniProtKB-KW"/>
</dbReference>
<reference evidence="5 6" key="1">
    <citation type="submission" date="2018-08" db="EMBL/GenBank/DDBJ databases">
        <title>A genome reference for cultivated species of the human gut microbiota.</title>
        <authorList>
            <person name="Zou Y."/>
            <person name="Xue W."/>
            <person name="Luo G."/>
        </authorList>
    </citation>
    <scope>NUCLEOTIDE SEQUENCE [LARGE SCALE GENOMIC DNA]</scope>
    <source>
        <strain evidence="5 6">AM28-23</strain>
    </source>
</reference>
<evidence type="ECO:0000256" key="1">
    <source>
        <dbReference type="ARBA" id="ARBA00022630"/>
    </source>
</evidence>
<evidence type="ECO:0000256" key="2">
    <source>
        <dbReference type="ARBA" id="ARBA00022643"/>
    </source>
</evidence>
<dbReference type="EMBL" id="QSKF01000001">
    <property type="protein sequence ID" value="RHE41956.1"/>
    <property type="molecule type" value="Genomic_DNA"/>
</dbReference>
<evidence type="ECO:0000256" key="3">
    <source>
        <dbReference type="ARBA" id="ARBA00023002"/>
    </source>
</evidence>
<keyword evidence="3" id="KW-0560">Oxidoreductase</keyword>